<reference evidence="3 4" key="1">
    <citation type="journal article" date="2010" name="Int. J. Syst. Evol. Microbiol.">
        <title>Bacillus horneckiae sp. nov., isolated from a spacecraft-assembly clean room.</title>
        <authorList>
            <person name="Vaishampayan P."/>
            <person name="Probst A."/>
            <person name="Krishnamurthi S."/>
            <person name="Ghosh S."/>
            <person name="Osman S."/>
            <person name="McDowall A."/>
            <person name="Ruckmani A."/>
            <person name="Mayilraj S."/>
            <person name="Venkateswaran K."/>
        </authorList>
    </citation>
    <scope>NUCLEOTIDE SEQUENCE [LARGE SCALE GENOMIC DNA]</scope>
    <source>
        <strain evidence="4">1PO1SC</strain>
    </source>
</reference>
<dbReference type="Gene3D" id="3.40.50.880">
    <property type="match status" value="1"/>
</dbReference>
<dbReference type="GO" id="GO:0000162">
    <property type="term" value="P:L-tryptophan biosynthetic process"/>
    <property type="evidence" value="ECO:0007669"/>
    <property type="project" value="TreeGrafter"/>
</dbReference>
<protein>
    <submittedName>
        <fullName evidence="3">Aminodeoxychorismate/anthranilate synthase component II</fullName>
    </submittedName>
</protein>
<dbReference type="InterPro" id="IPR006221">
    <property type="entry name" value="TrpG/PapA_dom"/>
</dbReference>
<dbReference type="Proteomes" id="UP000233343">
    <property type="component" value="Unassembled WGS sequence"/>
</dbReference>
<dbReference type="NCBIfam" id="TIGR00566">
    <property type="entry name" value="trpG_papA"/>
    <property type="match status" value="1"/>
</dbReference>
<dbReference type="RefSeq" id="WP_066192120.1">
    <property type="nucleotide sequence ID" value="NZ_JAFDQP010000018.1"/>
</dbReference>
<dbReference type="NCBIfam" id="NF005799">
    <property type="entry name" value="PRK07649.1"/>
    <property type="match status" value="1"/>
</dbReference>
<dbReference type="InterPro" id="IPR017926">
    <property type="entry name" value="GATASE"/>
</dbReference>
<dbReference type="InterPro" id="IPR029062">
    <property type="entry name" value="Class_I_gatase-like"/>
</dbReference>
<dbReference type="EMBL" id="PISD01000041">
    <property type="protein sequence ID" value="PKG27521.1"/>
    <property type="molecule type" value="Genomic_DNA"/>
</dbReference>
<evidence type="ECO:0000256" key="1">
    <source>
        <dbReference type="ARBA" id="ARBA00022962"/>
    </source>
</evidence>
<dbReference type="PANTHER" id="PTHR43418">
    <property type="entry name" value="MULTIFUNCTIONAL TRYPTOPHAN BIOSYNTHESIS PROTEIN-RELATED"/>
    <property type="match status" value="1"/>
</dbReference>
<proteinExistence type="predicted"/>
<dbReference type="FunFam" id="3.40.50.880:FF:000003">
    <property type="entry name" value="Anthranilate synthase component II"/>
    <property type="match status" value="1"/>
</dbReference>
<dbReference type="GO" id="GO:0005829">
    <property type="term" value="C:cytosol"/>
    <property type="evidence" value="ECO:0007669"/>
    <property type="project" value="TreeGrafter"/>
</dbReference>
<dbReference type="PRINTS" id="PR00097">
    <property type="entry name" value="ANTSNTHASEII"/>
</dbReference>
<dbReference type="InterPro" id="IPR050472">
    <property type="entry name" value="Anth_synth/Amidotransfase"/>
</dbReference>
<sequence>MILMIDNFDSFTYNLVQYLGELGMELIVRRNNEVTIEEIREMDPEFLMISPGPCSPNEAGVSLAAIKAFAGKIPIFGVCLGHQSIAQSFGGEVVRAERLMHGKISNIVHDDKTIFQGIPQQFPATRYHSLIVKKESLPDCFEVTAWTEDGEIMGIRHKELPVEGVQFHPESIMTSAGKDLLKNFLSYYGSTAVKRGGDTLVY</sequence>
<name>A0A2N0ZDC9_9BACI</name>
<dbReference type="SUPFAM" id="SSF52317">
    <property type="entry name" value="Class I glutamine amidotransferase-like"/>
    <property type="match status" value="1"/>
</dbReference>
<dbReference type="STRING" id="549687.GCA_001636335_03378"/>
<evidence type="ECO:0000313" key="4">
    <source>
        <dbReference type="Proteomes" id="UP000233343"/>
    </source>
</evidence>
<dbReference type="PRINTS" id="PR00099">
    <property type="entry name" value="CPSGATASE"/>
</dbReference>
<accession>A0A2N0ZDC9</accession>
<dbReference type="PROSITE" id="PS51273">
    <property type="entry name" value="GATASE_TYPE_1"/>
    <property type="match status" value="1"/>
</dbReference>
<feature type="domain" description="Glutamine amidotransferase" evidence="2">
    <location>
        <begin position="3"/>
        <end position="185"/>
    </location>
</feature>
<dbReference type="PANTHER" id="PTHR43418:SF4">
    <property type="entry name" value="MULTIFUNCTIONAL TRYPTOPHAN BIOSYNTHESIS PROTEIN"/>
    <property type="match status" value="1"/>
</dbReference>
<dbReference type="Pfam" id="PF00117">
    <property type="entry name" value="GATase"/>
    <property type="match status" value="1"/>
</dbReference>
<keyword evidence="4" id="KW-1185">Reference proteome</keyword>
<comment type="caution">
    <text evidence="3">The sequence shown here is derived from an EMBL/GenBank/DDBJ whole genome shotgun (WGS) entry which is preliminary data.</text>
</comment>
<organism evidence="3 4">
    <name type="scientific">Cytobacillus horneckiae</name>
    <dbReference type="NCBI Taxonomy" id="549687"/>
    <lineage>
        <taxon>Bacteria</taxon>
        <taxon>Bacillati</taxon>
        <taxon>Bacillota</taxon>
        <taxon>Bacilli</taxon>
        <taxon>Bacillales</taxon>
        <taxon>Bacillaceae</taxon>
        <taxon>Cytobacillus</taxon>
    </lineage>
</organism>
<keyword evidence="1" id="KW-0315">Glutamine amidotransferase</keyword>
<dbReference type="CDD" id="cd01743">
    <property type="entry name" value="GATase1_Anthranilate_Synthase"/>
    <property type="match status" value="1"/>
</dbReference>
<dbReference type="AlphaFoldDB" id="A0A2N0ZDC9"/>
<gene>
    <name evidence="3" type="ORF">CWS20_18170</name>
</gene>
<dbReference type="PRINTS" id="PR00096">
    <property type="entry name" value="GATASE"/>
</dbReference>
<evidence type="ECO:0000259" key="2">
    <source>
        <dbReference type="Pfam" id="PF00117"/>
    </source>
</evidence>
<dbReference type="GO" id="GO:0004049">
    <property type="term" value="F:anthranilate synthase activity"/>
    <property type="evidence" value="ECO:0007669"/>
    <property type="project" value="TreeGrafter"/>
</dbReference>
<evidence type="ECO:0000313" key="3">
    <source>
        <dbReference type="EMBL" id="PKG27521.1"/>
    </source>
</evidence>